<name>A0A3M6PWL7_9BURK</name>
<reference evidence="2 3" key="1">
    <citation type="submission" date="2018-10" db="EMBL/GenBank/DDBJ databases">
        <title>Comamonadaceae CDC group NO-1 genome sequencing and assembly.</title>
        <authorList>
            <person name="Bernier A.-M."/>
            <person name="Bernard K."/>
        </authorList>
    </citation>
    <scope>NUCLEOTIDE SEQUENCE [LARGE SCALE GENOMIC DNA]</scope>
    <source>
        <strain evidence="2 3">NML970147</strain>
    </source>
</reference>
<dbReference type="Proteomes" id="UP000267521">
    <property type="component" value="Unassembled WGS sequence"/>
</dbReference>
<evidence type="ECO:0000259" key="1">
    <source>
        <dbReference type="Pfam" id="PF01425"/>
    </source>
</evidence>
<dbReference type="Pfam" id="PF01425">
    <property type="entry name" value="Amidase"/>
    <property type="match status" value="1"/>
</dbReference>
<comment type="caution">
    <text evidence="2">The sequence shown here is derived from an EMBL/GenBank/DDBJ whole genome shotgun (WGS) entry which is preliminary data.</text>
</comment>
<accession>A0A3M6PWL7</accession>
<dbReference type="SUPFAM" id="SSF75304">
    <property type="entry name" value="Amidase signature (AS) enzymes"/>
    <property type="match status" value="1"/>
</dbReference>
<dbReference type="InterPro" id="IPR000120">
    <property type="entry name" value="Amidase"/>
</dbReference>
<keyword evidence="2" id="KW-0378">Hydrolase</keyword>
<dbReference type="Gene3D" id="3.90.1300.10">
    <property type="entry name" value="Amidase signature (AS) domain"/>
    <property type="match status" value="1"/>
</dbReference>
<protein>
    <submittedName>
        <fullName evidence="2">Amidase</fullName>
        <ecNumber evidence="2">3.5.1.4</ecNumber>
    </submittedName>
</protein>
<dbReference type="EMBL" id="RDQM01000016">
    <property type="protein sequence ID" value="RMW95473.1"/>
    <property type="molecule type" value="Genomic_DNA"/>
</dbReference>
<dbReference type="PANTHER" id="PTHR11895:SF176">
    <property type="entry name" value="AMIDASE AMID-RELATED"/>
    <property type="match status" value="1"/>
</dbReference>
<proteinExistence type="predicted"/>
<sequence>MMPAHTPSPAHAAEAAHGRWRQALAAAHSPIGQTAFRSVAADAPVPASPAHVPAAAQPLQDWLVSVKDLFDVQGQVTAAGSLALADAPVATQHAGAVQRLLDAGAHLVGRTHMVEFAFSGMGCNPHFPPLWAVDACHAPRGALFRALEAEHVSGGSSSGAALSVAIGAADIGLGSDTGGSIRIPAAFNGLVGFKSTQALVPLDGALPLSPTLDTACAITRDVRSAIRAHEALAARTVTRSPAPLSAWRLAVVRNYFCEGLDATTQTAFTRSLDVLRQAGARITVLDCPPLDRLAEMARLGSFAAAESYAWHQPLLAQKALMYDPRVRQRIEAGAAMSAADYLRLHALRRAWQAQMAQALGGFDAVLSPTVAITAPLHAQVAPGAARDGAFFQANAQVLRNTSAINMLDGCAISIPCHAPQELPVGLMLWHGAGHDDAILNIALLAEAALAHQWSGESHEP</sequence>
<feature type="domain" description="Amidase" evidence="1">
    <location>
        <begin position="55"/>
        <end position="439"/>
    </location>
</feature>
<dbReference type="AlphaFoldDB" id="A0A3M6PWL7"/>
<dbReference type="PANTHER" id="PTHR11895">
    <property type="entry name" value="TRANSAMIDASE"/>
    <property type="match status" value="1"/>
</dbReference>
<dbReference type="InterPro" id="IPR023631">
    <property type="entry name" value="Amidase_dom"/>
</dbReference>
<dbReference type="EC" id="3.5.1.4" evidence="2"/>
<evidence type="ECO:0000313" key="3">
    <source>
        <dbReference type="Proteomes" id="UP000267521"/>
    </source>
</evidence>
<dbReference type="GO" id="GO:0004040">
    <property type="term" value="F:amidase activity"/>
    <property type="evidence" value="ECO:0007669"/>
    <property type="project" value="UniProtKB-EC"/>
</dbReference>
<dbReference type="InterPro" id="IPR036928">
    <property type="entry name" value="AS_sf"/>
</dbReference>
<dbReference type="NCBIfam" id="NF005460">
    <property type="entry name" value="PRK07056.1"/>
    <property type="match status" value="1"/>
</dbReference>
<gene>
    <name evidence="2" type="ORF">EBQ26_11035</name>
</gene>
<evidence type="ECO:0000313" key="2">
    <source>
        <dbReference type="EMBL" id="RMW95473.1"/>
    </source>
</evidence>
<organism evidence="2 3">
    <name type="scientific">Allofranklinella schreckenbergeri</name>
    <dbReference type="NCBI Taxonomy" id="1076744"/>
    <lineage>
        <taxon>Bacteria</taxon>
        <taxon>Pseudomonadati</taxon>
        <taxon>Pseudomonadota</taxon>
        <taxon>Betaproteobacteria</taxon>
        <taxon>Burkholderiales</taxon>
        <taxon>Comamonadaceae</taxon>
        <taxon>Allofranklinella</taxon>
    </lineage>
</organism>